<evidence type="ECO:0000259" key="1">
    <source>
        <dbReference type="PROSITE" id="PS51841"/>
    </source>
</evidence>
<dbReference type="InterPro" id="IPR036415">
    <property type="entry name" value="Lamin_tail_dom_sf"/>
</dbReference>
<keyword evidence="3" id="KW-1185">Reference proteome</keyword>
<dbReference type="PROSITE" id="PS51841">
    <property type="entry name" value="LTD"/>
    <property type="match status" value="1"/>
</dbReference>
<dbReference type="RefSeq" id="WP_176992973.1">
    <property type="nucleotide sequence ID" value="NZ_FNDJ01000001.1"/>
</dbReference>
<dbReference type="SUPFAM" id="SSF50199">
    <property type="entry name" value="Staphylococcal nuclease"/>
    <property type="match status" value="1"/>
</dbReference>
<organism evidence="2 3">
    <name type="scientific">Nonomuraea jiangxiensis</name>
    <dbReference type="NCBI Taxonomy" id="633440"/>
    <lineage>
        <taxon>Bacteria</taxon>
        <taxon>Bacillati</taxon>
        <taxon>Actinomycetota</taxon>
        <taxon>Actinomycetes</taxon>
        <taxon>Streptosporangiales</taxon>
        <taxon>Streptosporangiaceae</taxon>
        <taxon>Nonomuraea</taxon>
    </lineage>
</organism>
<reference evidence="2 3" key="1">
    <citation type="submission" date="2016-10" db="EMBL/GenBank/DDBJ databases">
        <authorList>
            <person name="de Groot N.N."/>
        </authorList>
    </citation>
    <scope>NUCLEOTIDE SEQUENCE [LARGE SCALE GENOMIC DNA]</scope>
    <source>
        <strain evidence="2 3">CGMCC 4.6533</strain>
    </source>
</reference>
<dbReference type="SUPFAM" id="SSF74853">
    <property type="entry name" value="Lamin A/C globular tail domain"/>
    <property type="match status" value="1"/>
</dbReference>
<accession>A0A1G7Z5U0</accession>
<evidence type="ECO:0000313" key="3">
    <source>
        <dbReference type="Proteomes" id="UP000199202"/>
    </source>
</evidence>
<protein>
    <submittedName>
        <fullName evidence="2">Lamin Tail Domain</fullName>
    </submittedName>
</protein>
<gene>
    <name evidence="2" type="ORF">SAMN05421869_101317</name>
</gene>
<dbReference type="Pfam" id="PF00932">
    <property type="entry name" value="LTD"/>
    <property type="match status" value="1"/>
</dbReference>
<sequence>MSYTLLRGTFVIRYPDLPRQGPEPDGDTVKFRPDSPALVEALTRRSGRPPNITSRGISVRLEAVDALETHFEETHQELTGANAARDELLRLLGFTNVRYWDDLPNKVRSADQDSIRGHVLTNGIDANGRLIAFVYAGDHAGTDGATVFLDPPLVDLSVNAALLAAGLVYPAFYATLPAELRTHLAGVSQAARAEARSTGIWPRATADPDGPAEIADLDAAEQLVIWPKLFRRIVPYLAAGFTDFDGFDAWLRADAVNRDDELFLIGKLERGNLHDVVKGAGRQLQLTTWPEEFIISPDPAPPGTPTKPPLVAAGDLVIVAALPDPSGADRGNETVTLLNVTSAAVDLAGWALSDAAGGRRALTGTIEGGATLRVPLDGNVQLGNQGDTIILLDREGTSIDRVTYRSDQVKAGRTICFTR</sequence>
<dbReference type="Proteomes" id="UP000199202">
    <property type="component" value="Unassembled WGS sequence"/>
</dbReference>
<dbReference type="AlphaFoldDB" id="A0A1G7Z5U0"/>
<dbReference type="InterPro" id="IPR001322">
    <property type="entry name" value="Lamin_tail_dom"/>
</dbReference>
<feature type="domain" description="LTD" evidence="1">
    <location>
        <begin position="304"/>
        <end position="406"/>
    </location>
</feature>
<dbReference type="EMBL" id="FNDJ01000001">
    <property type="protein sequence ID" value="SDH03955.1"/>
    <property type="molecule type" value="Genomic_DNA"/>
</dbReference>
<proteinExistence type="predicted"/>
<dbReference type="InterPro" id="IPR035437">
    <property type="entry name" value="SNase_OB-fold_sf"/>
</dbReference>
<name>A0A1G7Z5U0_9ACTN</name>
<evidence type="ECO:0000313" key="2">
    <source>
        <dbReference type="EMBL" id="SDH03955.1"/>
    </source>
</evidence>
<dbReference type="STRING" id="633440.SAMN05421869_101317"/>
<dbReference type="Gene3D" id="2.40.50.90">
    <property type="match status" value="1"/>
</dbReference>